<dbReference type="SUPFAM" id="SSF52490">
    <property type="entry name" value="Tubulin nucleotide-binding domain-like"/>
    <property type="match status" value="1"/>
</dbReference>
<dbReference type="InterPro" id="IPR037103">
    <property type="entry name" value="Tubulin/FtsZ-like_C"/>
</dbReference>
<evidence type="ECO:0000256" key="2">
    <source>
        <dbReference type="ARBA" id="ARBA00022741"/>
    </source>
</evidence>
<evidence type="ECO:0000256" key="1">
    <source>
        <dbReference type="ARBA" id="ARBA00009690"/>
    </source>
</evidence>
<comment type="caution">
    <text evidence="10">The sequence shown here is derived from an EMBL/GenBank/DDBJ whole genome shotgun (WGS) entry which is preliminary data.</text>
</comment>
<feature type="binding site" evidence="4">
    <location>
        <position position="144"/>
    </location>
    <ligand>
        <name>GTP</name>
        <dbReference type="ChEBI" id="CHEBI:37565"/>
    </ligand>
</feature>
<dbReference type="InterPro" id="IPR020805">
    <property type="entry name" value="Cell_div_FtsZ_CS"/>
</dbReference>
<dbReference type="EMBL" id="JANJOU010000020">
    <property type="protein sequence ID" value="MCR0984421.1"/>
    <property type="molecule type" value="Genomic_DNA"/>
</dbReference>
<keyword evidence="4 6" id="KW-0717">Septation</keyword>
<evidence type="ECO:0000256" key="4">
    <source>
        <dbReference type="HAMAP-Rule" id="MF_00909"/>
    </source>
</evidence>
<dbReference type="PANTHER" id="PTHR30314">
    <property type="entry name" value="CELL DIVISION PROTEIN FTSZ-RELATED"/>
    <property type="match status" value="1"/>
</dbReference>
<dbReference type="RefSeq" id="WP_257718072.1">
    <property type="nucleotide sequence ID" value="NZ_JANJOU010000020.1"/>
</dbReference>
<organism evidence="10 11">
    <name type="scientific">Roseomonas populi</name>
    <dbReference type="NCBI Taxonomy" id="3121582"/>
    <lineage>
        <taxon>Bacteria</taxon>
        <taxon>Pseudomonadati</taxon>
        <taxon>Pseudomonadota</taxon>
        <taxon>Alphaproteobacteria</taxon>
        <taxon>Acetobacterales</taxon>
        <taxon>Roseomonadaceae</taxon>
        <taxon>Roseomonas</taxon>
    </lineage>
</organism>
<keyword evidence="11" id="KW-1185">Reference proteome</keyword>
<dbReference type="Pfam" id="PF12327">
    <property type="entry name" value="FtsZ_C"/>
    <property type="match status" value="1"/>
</dbReference>
<feature type="region of interest" description="Disordered" evidence="7">
    <location>
        <begin position="490"/>
        <end position="525"/>
    </location>
</feature>
<dbReference type="InterPro" id="IPR003008">
    <property type="entry name" value="Tubulin_FtsZ_GTPase"/>
</dbReference>
<dbReference type="Proteomes" id="UP001524642">
    <property type="component" value="Unassembled WGS sequence"/>
</dbReference>
<keyword evidence="2 4" id="KW-0547">Nucleotide-binding</keyword>
<keyword evidence="4 6" id="KW-0131">Cell cycle</keyword>
<evidence type="ECO:0000256" key="6">
    <source>
        <dbReference type="RuleBase" id="RU000631"/>
    </source>
</evidence>
<comment type="subcellular location">
    <subcellularLocation>
        <location evidence="4">Cytoplasm</location>
    </subcellularLocation>
    <text evidence="4">Assembles at midcell at the inner surface of the cytoplasmic membrane.</text>
</comment>
<dbReference type="InterPro" id="IPR036525">
    <property type="entry name" value="Tubulin/FtsZ_GTPase_sf"/>
</dbReference>
<feature type="domain" description="Tubulin/FtsZ 2-layer sandwich" evidence="9">
    <location>
        <begin position="212"/>
        <end position="330"/>
    </location>
</feature>
<dbReference type="Pfam" id="PF00091">
    <property type="entry name" value="Tubulin"/>
    <property type="match status" value="1"/>
</dbReference>
<comment type="subunit">
    <text evidence="4">Homodimer. Polymerizes to form a dynamic ring structure in a strictly GTP-dependent manner. Interacts directly with several other division proteins.</text>
</comment>
<evidence type="ECO:0000256" key="7">
    <source>
        <dbReference type="SAM" id="MobiDB-lite"/>
    </source>
</evidence>
<evidence type="ECO:0000259" key="8">
    <source>
        <dbReference type="SMART" id="SM00864"/>
    </source>
</evidence>
<evidence type="ECO:0000259" key="9">
    <source>
        <dbReference type="SMART" id="SM00865"/>
    </source>
</evidence>
<dbReference type="InterPro" id="IPR024757">
    <property type="entry name" value="FtsZ_C"/>
</dbReference>
<feature type="compositionally biased region" description="Low complexity" evidence="7">
    <location>
        <begin position="490"/>
        <end position="501"/>
    </location>
</feature>
<feature type="binding site" evidence="4">
    <location>
        <begin position="113"/>
        <end position="115"/>
    </location>
    <ligand>
        <name>GTP</name>
        <dbReference type="ChEBI" id="CHEBI:37565"/>
    </ligand>
</feature>
<dbReference type="InterPro" id="IPR000158">
    <property type="entry name" value="Cell_div_FtsZ"/>
</dbReference>
<comment type="similarity">
    <text evidence="1 4 6">Belongs to the FtsZ family.</text>
</comment>
<keyword evidence="3 4" id="KW-0342">GTP-binding</keyword>
<dbReference type="HAMAP" id="MF_00909">
    <property type="entry name" value="FtsZ"/>
    <property type="match status" value="1"/>
</dbReference>
<dbReference type="PANTHER" id="PTHR30314:SF3">
    <property type="entry name" value="MITOCHONDRIAL DIVISION PROTEIN FSZA"/>
    <property type="match status" value="1"/>
</dbReference>
<dbReference type="Gene3D" id="3.30.1330.20">
    <property type="entry name" value="Tubulin/FtsZ, C-terminal domain"/>
    <property type="match status" value="1"/>
</dbReference>
<dbReference type="Gene3D" id="3.40.50.1440">
    <property type="entry name" value="Tubulin/FtsZ, GTPase domain"/>
    <property type="match status" value="1"/>
</dbReference>
<feature type="binding site" evidence="4">
    <location>
        <position position="148"/>
    </location>
    <ligand>
        <name>GTP</name>
        <dbReference type="ChEBI" id="CHEBI:37565"/>
    </ligand>
</feature>
<dbReference type="SMART" id="SM00864">
    <property type="entry name" value="Tubulin"/>
    <property type="match status" value="1"/>
</dbReference>
<dbReference type="PRINTS" id="PR00423">
    <property type="entry name" value="CELLDVISFTSZ"/>
</dbReference>
<name>A0ABT1X9H9_9PROT</name>
<evidence type="ECO:0000256" key="3">
    <source>
        <dbReference type="ARBA" id="ARBA00023134"/>
    </source>
</evidence>
<dbReference type="SUPFAM" id="SSF55307">
    <property type="entry name" value="Tubulin C-terminal domain-like"/>
    <property type="match status" value="1"/>
</dbReference>
<protein>
    <recommendedName>
        <fullName evidence="4 5">Cell division protein FtsZ</fullName>
    </recommendedName>
</protein>
<dbReference type="InterPro" id="IPR018316">
    <property type="entry name" value="Tubulin/FtsZ_2-layer-sand-dom"/>
</dbReference>
<keyword evidence="4" id="KW-0963">Cytoplasm</keyword>
<dbReference type="GO" id="GO:0051301">
    <property type="term" value="P:cell division"/>
    <property type="evidence" value="ECO:0007669"/>
    <property type="project" value="UniProtKB-KW"/>
</dbReference>
<keyword evidence="4 6" id="KW-0132">Cell division</keyword>
<feature type="domain" description="Tubulin/FtsZ GTPase" evidence="8">
    <location>
        <begin position="18"/>
        <end position="210"/>
    </location>
</feature>
<feature type="binding site" evidence="4">
    <location>
        <begin position="26"/>
        <end position="30"/>
    </location>
    <ligand>
        <name>GTP</name>
        <dbReference type="ChEBI" id="CHEBI:37565"/>
    </ligand>
</feature>
<proteinExistence type="inferred from homology"/>
<accession>A0ABT1X9H9</accession>
<evidence type="ECO:0000313" key="10">
    <source>
        <dbReference type="EMBL" id="MCR0984421.1"/>
    </source>
</evidence>
<sequence>MTLNLTIPRQQHTDFTPRITVIGVGGAGCNAVNNMIGMGLDGVEFLVANTDAQQLVNSRAERRVQLGPHLTQGLGAGAKPEIGRAAAEEATEDLARHLEGVHMIFITAGMGGGTGTGAAPVIARMARERGVLTVGVVTKPFDFEGPKRRRSAEQGLEELQQYVDTLIIVPNQNLFRKANERTTFAEAFKMADDVLYMGVRGVSDLMTNPGLVNLDFADIRTVMAEMGKAMMGTGEAEGDDRAVKAAEAAISNPLLEDTSMRGARGVLINITGGYDMTLFEVDEAANRIRREVDEDANIIFGTSVDETLNGRLRLSVVATGIDAVSEAKQEVQAEAPRVVAIGGGAAVAAGAPAGFVPGAPQAPAMRPAVVQPGAGRPAPVIGAPRVAGMAPVQAAPIGAPVVAPAPSAGPRMPMAMRRATVETGTAPMEPLAEAPAPAPMAPVAAPPLNATPVSRVAPAPQAPAAAPAGGLGGIFRRATGIGGMRRTLPEQAEAPQAPSAPVQRPQAQEDGMGLDIPTFLRRQGN</sequence>
<comment type="function">
    <text evidence="4 6">Essential cell division protein that forms a contractile ring structure (Z ring) at the future cell division site. The regulation of the ring assembly controls the timing and the location of cell division. One of the functions of the FtsZ ring is to recruit other cell division proteins to the septum to produce a new cell wall between the dividing cells. Binds GTP and shows GTPase activity.</text>
</comment>
<dbReference type="InterPro" id="IPR045061">
    <property type="entry name" value="FtsZ/CetZ"/>
</dbReference>
<dbReference type="CDD" id="cd02201">
    <property type="entry name" value="FtsZ_type1"/>
    <property type="match status" value="1"/>
</dbReference>
<feature type="binding site" evidence="4">
    <location>
        <position position="192"/>
    </location>
    <ligand>
        <name>GTP</name>
        <dbReference type="ChEBI" id="CHEBI:37565"/>
    </ligand>
</feature>
<dbReference type="SMART" id="SM00865">
    <property type="entry name" value="Tubulin_C"/>
    <property type="match status" value="1"/>
</dbReference>
<evidence type="ECO:0000313" key="11">
    <source>
        <dbReference type="Proteomes" id="UP001524642"/>
    </source>
</evidence>
<reference evidence="10 11" key="1">
    <citation type="submission" date="2022-06" db="EMBL/GenBank/DDBJ databases">
        <title>Roseomonas CN29.</title>
        <authorList>
            <person name="Cheng Y."/>
            <person name="He X."/>
        </authorList>
    </citation>
    <scope>NUCLEOTIDE SEQUENCE [LARGE SCALE GENOMIC DNA]</scope>
    <source>
        <strain evidence="10 11">CN29</strain>
    </source>
</reference>
<dbReference type="NCBIfam" id="TIGR00065">
    <property type="entry name" value="ftsZ"/>
    <property type="match status" value="1"/>
</dbReference>
<gene>
    <name evidence="4 10" type="primary">ftsZ</name>
    <name evidence="10" type="ORF">NRP21_20395</name>
</gene>
<dbReference type="InterPro" id="IPR008280">
    <property type="entry name" value="Tub_FtsZ_C"/>
</dbReference>
<evidence type="ECO:0000256" key="5">
    <source>
        <dbReference type="NCBIfam" id="TIGR00065"/>
    </source>
</evidence>
<dbReference type="PROSITE" id="PS01135">
    <property type="entry name" value="FTSZ_2"/>
    <property type="match status" value="1"/>
</dbReference>
<dbReference type="PROSITE" id="PS01134">
    <property type="entry name" value="FTSZ_1"/>
    <property type="match status" value="1"/>
</dbReference>